<dbReference type="PANTHER" id="PTHR43244:SF2">
    <property type="entry name" value="CONSERVED HYPOTHETICAL ALANINE AND PROLINE-RICH PROTEIN"/>
    <property type="match status" value="1"/>
</dbReference>
<dbReference type="Pfam" id="PF00296">
    <property type="entry name" value="Bac_luciferase"/>
    <property type="match status" value="1"/>
</dbReference>
<reference evidence="3" key="2">
    <citation type="journal article" date="2022" name="BMC Genomics">
        <title>Comparative genome analysis of mycobacteria focusing on tRNA and non-coding RNA.</title>
        <authorList>
            <person name="Behra P.R.K."/>
            <person name="Pettersson B.M.F."/>
            <person name="Ramesh M."/>
            <person name="Das S."/>
            <person name="Dasgupta S."/>
            <person name="Kirsebom L.A."/>
        </authorList>
    </citation>
    <scope>NUCLEOTIDE SEQUENCE</scope>
    <source>
        <strain evidence="3">DSM 45439</strain>
    </source>
</reference>
<protein>
    <submittedName>
        <fullName evidence="3">LLM class F420-dependent oxidoreductase</fullName>
    </submittedName>
</protein>
<feature type="region of interest" description="Disordered" evidence="1">
    <location>
        <begin position="1"/>
        <end position="25"/>
    </location>
</feature>
<gene>
    <name evidence="3" type="ORF">H7I91_02635</name>
</gene>
<reference evidence="3" key="1">
    <citation type="submission" date="2020-07" db="EMBL/GenBank/DDBJ databases">
        <authorList>
            <person name="Pettersson B.M.F."/>
            <person name="Behra P.R.K."/>
            <person name="Ramesh M."/>
            <person name="Das S."/>
            <person name="Dasgupta S."/>
            <person name="Kirsebom L.A."/>
        </authorList>
    </citation>
    <scope>NUCLEOTIDE SEQUENCE</scope>
    <source>
        <strain evidence="3">DSM 45439</strain>
    </source>
</reference>
<dbReference type="GO" id="GO:0016705">
    <property type="term" value="F:oxidoreductase activity, acting on paired donors, with incorporation or reduction of molecular oxygen"/>
    <property type="evidence" value="ECO:0007669"/>
    <property type="project" value="InterPro"/>
</dbReference>
<dbReference type="InterPro" id="IPR036661">
    <property type="entry name" value="Luciferase-like_sf"/>
</dbReference>
<dbReference type="EMBL" id="JACKTG010000011">
    <property type="protein sequence ID" value="MCV6988210.1"/>
    <property type="molecule type" value="Genomic_DNA"/>
</dbReference>
<dbReference type="NCBIfam" id="TIGR03564">
    <property type="entry name" value="F420_MSMEG_4879"/>
    <property type="match status" value="1"/>
</dbReference>
<dbReference type="PANTHER" id="PTHR43244">
    <property type="match status" value="1"/>
</dbReference>
<dbReference type="InterPro" id="IPR050564">
    <property type="entry name" value="F420-G6PD/mer"/>
</dbReference>
<dbReference type="Proteomes" id="UP001207588">
    <property type="component" value="Unassembled WGS sequence"/>
</dbReference>
<accession>A0AAW5RY85</accession>
<sequence>MEPSIGAGAGGRPSAQSRRPGPPGIVARAPALVDDMSAGIILMAHPDAANLVDDVIAQARRAHELGVGQVWLAQQQSYDAIALAALVGAAVPGLGVGTSVVPINPRHPLIVASLAQTAQAAAHGRFSLGLGLGAADLERRTFGTEWPNTITRLREHLTILGSVFHSGAVDFHGSELSAAPSFPVRVPGGTPIPVYVAAMGPKALQVTGELADGTLPYLAGPRTIEEFIVPRITKAAAEAGRPAPRIIAAVPVLLSDDVEGARAAAAQQLSFYETIPSYRNVIAREGLSNAVELAAIGPEESVLRQVRRYFDAGATDVVLSPLDRSASVDREALWRLTAAL</sequence>
<proteinExistence type="predicted"/>
<feature type="domain" description="Luciferase-like" evidence="2">
    <location>
        <begin position="49"/>
        <end position="315"/>
    </location>
</feature>
<organism evidence="3 4">
    <name type="scientific">Mycobacterium bouchedurhonense</name>
    <dbReference type="NCBI Taxonomy" id="701041"/>
    <lineage>
        <taxon>Bacteria</taxon>
        <taxon>Bacillati</taxon>
        <taxon>Actinomycetota</taxon>
        <taxon>Actinomycetes</taxon>
        <taxon>Mycobacteriales</taxon>
        <taxon>Mycobacteriaceae</taxon>
        <taxon>Mycobacterium</taxon>
        <taxon>Mycobacterium avium complex (MAC)</taxon>
    </lineage>
</organism>
<evidence type="ECO:0000259" key="2">
    <source>
        <dbReference type="Pfam" id="PF00296"/>
    </source>
</evidence>
<evidence type="ECO:0000313" key="4">
    <source>
        <dbReference type="Proteomes" id="UP001207588"/>
    </source>
</evidence>
<dbReference type="InterPro" id="IPR019910">
    <property type="entry name" value="Lucif-like_OxRdtase_MSMEG_4879"/>
</dbReference>
<dbReference type="RefSeq" id="WP_024636783.1">
    <property type="nucleotide sequence ID" value="NZ_JACKTG010000011.1"/>
</dbReference>
<name>A0AAW5RY85_MYCBC</name>
<dbReference type="SUPFAM" id="SSF51679">
    <property type="entry name" value="Bacterial luciferase-like"/>
    <property type="match status" value="1"/>
</dbReference>
<evidence type="ECO:0000256" key="1">
    <source>
        <dbReference type="SAM" id="MobiDB-lite"/>
    </source>
</evidence>
<dbReference type="InterPro" id="IPR011251">
    <property type="entry name" value="Luciferase-like_dom"/>
</dbReference>
<comment type="caution">
    <text evidence="3">The sequence shown here is derived from an EMBL/GenBank/DDBJ whole genome shotgun (WGS) entry which is preliminary data.</text>
</comment>
<dbReference type="Gene3D" id="3.20.20.30">
    <property type="entry name" value="Luciferase-like domain"/>
    <property type="match status" value="1"/>
</dbReference>
<dbReference type="CDD" id="cd01097">
    <property type="entry name" value="Tetrahydromethanopterin_reductase"/>
    <property type="match status" value="1"/>
</dbReference>
<evidence type="ECO:0000313" key="3">
    <source>
        <dbReference type="EMBL" id="MCV6988210.1"/>
    </source>
</evidence>
<dbReference type="AlphaFoldDB" id="A0AAW5RY85"/>